<dbReference type="Pfam" id="PF13560">
    <property type="entry name" value="HTH_31"/>
    <property type="match status" value="1"/>
</dbReference>
<dbReference type="InterPro" id="IPR050807">
    <property type="entry name" value="TransReg_Diox_bact_type"/>
</dbReference>
<comment type="caution">
    <text evidence="3">The sequence shown here is derived from an EMBL/GenBank/DDBJ whole genome shotgun (WGS) entry which is preliminary data.</text>
</comment>
<dbReference type="PROSITE" id="PS50943">
    <property type="entry name" value="HTH_CROC1"/>
    <property type="match status" value="1"/>
</dbReference>
<dbReference type="InterPro" id="IPR011051">
    <property type="entry name" value="RmlC_Cupin_sf"/>
</dbReference>
<evidence type="ECO:0000259" key="2">
    <source>
        <dbReference type="PROSITE" id="PS50943"/>
    </source>
</evidence>
<dbReference type="GO" id="GO:0003700">
    <property type="term" value="F:DNA-binding transcription factor activity"/>
    <property type="evidence" value="ECO:0007669"/>
    <property type="project" value="TreeGrafter"/>
</dbReference>
<dbReference type="PANTHER" id="PTHR46797:SF10">
    <property type="entry name" value="BLR1115 PROTEIN"/>
    <property type="match status" value="1"/>
</dbReference>
<dbReference type="CDD" id="cd00093">
    <property type="entry name" value="HTH_XRE"/>
    <property type="match status" value="1"/>
</dbReference>
<evidence type="ECO:0000313" key="3">
    <source>
        <dbReference type="EMBL" id="NYH16900.1"/>
    </source>
</evidence>
<evidence type="ECO:0000256" key="1">
    <source>
        <dbReference type="ARBA" id="ARBA00023125"/>
    </source>
</evidence>
<dbReference type="Proteomes" id="UP000572540">
    <property type="component" value="Unassembled WGS sequence"/>
</dbReference>
<keyword evidence="1" id="KW-0238">DNA-binding</keyword>
<dbReference type="InterPro" id="IPR001387">
    <property type="entry name" value="Cro/C1-type_HTH"/>
</dbReference>
<name>A0A7Y9W9V0_9BURK</name>
<dbReference type="SUPFAM" id="SSF51182">
    <property type="entry name" value="RmlC-like cupins"/>
    <property type="match status" value="1"/>
</dbReference>
<gene>
    <name evidence="3" type="ORF">GGD41_004128</name>
</gene>
<dbReference type="SUPFAM" id="SSF47413">
    <property type="entry name" value="lambda repressor-like DNA-binding domains"/>
    <property type="match status" value="1"/>
</dbReference>
<dbReference type="PANTHER" id="PTHR46797">
    <property type="entry name" value="HTH-TYPE TRANSCRIPTIONAL REGULATOR"/>
    <property type="match status" value="1"/>
</dbReference>
<dbReference type="GO" id="GO:0003677">
    <property type="term" value="F:DNA binding"/>
    <property type="evidence" value="ECO:0007669"/>
    <property type="project" value="UniProtKB-KW"/>
</dbReference>
<dbReference type="Gene3D" id="2.60.120.10">
    <property type="entry name" value="Jelly Rolls"/>
    <property type="match status" value="1"/>
</dbReference>
<dbReference type="EMBL" id="JACCAU010000001">
    <property type="protein sequence ID" value="NYH16900.1"/>
    <property type="molecule type" value="Genomic_DNA"/>
</dbReference>
<dbReference type="SMART" id="SM00530">
    <property type="entry name" value="HTH_XRE"/>
    <property type="match status" value="1"/>
</dbReference>
<dbReference type="Gene3D" id="1.10.260.40">
    <property type="entry name" value="lambda repressor-like DNA-binding domains"/>
    <property type="match status" value="1"/>
</dbReference>
<sequence length="270" mass="30044">MDDVAAGVAGSRRWGALPCTAWRRFLDGGPYDKRARRCAVDQTRSLRVQVRAASGERRAELQSTFLFQLTNFHIRDNFPNMEQTLPDDNAIDRRIAQRLRALRAERNWSLDDLARLSGVSRATLSRLENAAVSPTASVLGKLCVAYGLPMSRLMHMVEEDFAPLVPRAAQALWSDDAAGFRRRSVSPPAQALAGEALECELEPGAHITYDESPRPGLEHHLILLEGQLRITVDGQSHDLQPGDCLRYRLFGPSAFETPAHSGAHYFLFIV</sequence>
<dbReference type="InterPro" id="IPR010982">
    <property type="entry name" value="Lambda_DNA-bd_dom_sf"/>
</dbReference>
<evidence type="ECO:0000313" key="4">
    <source>
        <dbReference type="Proteomes" id="UP000572540"/>
    </source>
</evidence>
<accession>A0A7Y9W9V0</accession>
<dbReference type="CDD" id="cd02209">
    <property type="entry name" value="cupin_XRE_C"/>
    <property type="match status" value="1"/>
</dbReference>
<reference evidence="3 4" key="1">
    <citation type="submission" date="2020-07" db="EMBL/GenBank/DDBJ databases">
        <title>Exploring microbial biodiversity for novel pathways involved in the catabolism of aromatic compounds derived from lignin.</title>
        <authorList>
            <person name="Elkins J."/>
        </authorList>
    </citation>
    <scope>NUCLEOTIDE SEQUENCE [LARGE SCALE GENOMIC DNA]</scope>
    <source>
        <strain evidence="3 4">H2C3B</strain>
    </source>
</reference>
<protein>
    <submittedName>
        <fullName evidence="3">Transcriptional regulator with XRE-family HTH domain</fullName>
    </submittedName>
</protein>
<dbReference type="AlphaFoldDB" id="A0A7Y9W9V0"/>
<feature type="domain" description="HTH cro/C1-type" evidence="2">
    <location>
        <begin position="99"/>
        <end position="153"/>
    </location>
</feature>
<organism evidence="3 4">
    <name type="scientific">Paraburkholderia bryophila</name>
    <dbReference type="NCBI Taxonomy" id="420952"/>
    <lineage>
        <taxon>Bacteria</taxon>
        <taxon>Pseudomonadati</taxon>
        <taxon>Pseudomonadota</taxon>
        <taxon>Betaproteobacteria</taxon>
        <taxon>Burkholderiales</taxon>
        <taxon>Burkholderiaceae</taxon>
        <taxon>Paraburkholderia</taxon>
    </lineage>
</organism>
<proteinExistence type="predicted"/>
<dbReference type="GO" id="GO:0005829">
    <property type="term" value="C:cytosol"/>
    <property type="evidence" value="ECO:0007669"/>
    <property type="project" value="TreeGrafter"/>
</dbReference>
<dbReference type="InterPro" id="IPR014710">
    <property type="entry name" value="RmlC-like_jellyroll"/>
</dbReference>